<dbReference type="SUPFAM" id="SSF55874">
    <property type="entry name" value="ATPase domain of HSP90 chaperone/DNA topoisomerase II/histidine kinase"/>
    <property type="match status" value="1"/>
</dbReference>
<dbReference type="InterPro" id="IPR005467">
    <property type="entry name" value="His_kinase_dom"/>
</dbReference>
<evidence type="ECO:0000256" key="7">
    <source>
        <dbReference type="ARBA" id="ARBA00022840"/>
    </source>
</evidence>
<keyword evidence="4" id="KW-0808">Transferase</keyword>
<dbReference type="Proteomes" id="UP000665561">
    <property type="component" value="Unassembled WGS sequence"/>
</dbReference>
<evidence type="ECO:0000256" key="2">
    <source>
        <dbReference type="ARBA" id="ARBA00012438"/>
    </source>
</evidence>
<name>A0ABW9XKY0_9BACL</name>
<evidence type="ECO:0000256" key="9">
    <source>
        <dbReference type="PROSITE-ProRule" id="PRU00169"/>
    </source>
</evidence>
<evidence type="ECO:0000313" key="14">
    <source>
        <dbReference type="Proteomes" id="UP000665561"/>
    </source>
</evidence>
<keyword evidence="5" id="KW-0547">Nucleotide-binding</keyword>
<dbReference type="InterPro" id="IPR036890">
    <property type="entry name" value="HATPase_C_sf"/>
</dbReference>
<dbReference type="SUPFAM" id="SSF47384">
    <property type="entry name" value="Homodimeric domain of signal transducing histidine kinase"/>
    <property type="match status" value="1"/>
</dbReference>
<dbReference type="SUPFAM" id="SSF52172">
    <property type="entry name" value="CheY-like"/>
    <property type="match status" value="1"/>
</dbReference>
<evidence type="ECO:0000256" key="5">
    <source>
        <dbReference type="ARBA" id="ARBA00022741"/>
    </source>
</evidence>
<proteinExistence type="predicted"/>
<evidence type="ECO:0000259" key="12">
    <source>
        <dbReference type="PROSITE" id="PS50110"/>
    </source>
</evidence>
<feature type="domain" description="Histidine kinase" evidence="11">
    <location>
        <begin position="172"/>
        <end position="393"/>
    </location>
</feature>
<gene>
    <name evidence="13" type="ORF">GT019_05230</name>
</gene>
<dbReference type="InterPro" id="IPR036097">
    <property type="entry name" value="HisK_dim/P_sf"/>
</dbReference>
<organism evidence="13 14">
    <name type="scientific">Paenibacillus glycinis</name>
    <dbReference type="NCBI Taxonomy" id="2697035"/>
    <lineage>
        <taxon>Bacteria</taxon>
        <taxon>Bacillati</taxon>
        <taxon>Bacillota</taxon>
        <taxon>Bacilli</taxon>
        <taxon>Bacillales</taxon>
        <taxon>Paenibacillaceae</taxon>
        <taxon>Paenibacillus</taxon>
    </lineage>
</organism>
<evidence type="ECO:0000313" key="13">
    <source>
        <dbReference type="EMBL" id="NBD23265.1"/>
    </source>
</evidence>
<dbReference type="Pfam" id="PF00512">
    <property type="entry name" value="HisKA"/>
    <property type="match status" value="1"/>
</dbReference>
<comment type="caution">
    <text evidence="9">Lacks conserved residue(s) required for the propagation of feature annotation.</text>
</comment>
<comment type="catalytic activity">
    <reaction evidence="1">
        <text>ATP + protein L-histidine = ADP + protein N-phospho-L-histidine.</text>
        <dbReference type="EC" id="2.7.13.3"/>
    </reaction>
</comment>
<dbReference type="InterPro" id="IPR001789">
    <property type="entry name" value="Sig_transdc_resp-reg_receiver"/>
</dbReference>
<accession>A0ABW9XKY0</accession>
<dbReference type="EMBL" id="JAAAMV010000002">
    <property type="protein sequence ID" value="NBD23265.1"/>
    <property type="molecule type" value="Genomic_DNA"/>
</dbReference>
<dbReference type="Gene3D" id="3.30.565.10">
    <property type="entry name" value="Histidine kinase-like ATPase, C-terminal domain"/>
    <property type="match status" value="1"/>
</dbReference>
<dbReference type="CDD" id="cd16922">
    <property type="entry name" value="HATPase_EvgS-ArcB-TorS-like"/>
    <property type="match status" value="1"/>
</dbReference>
<keyword evidence="10" id="KW-0175">Coiled coil</keyword>
<feature type="domain" description="Response regulatory" evidence="12">
    <location>
        <begin position="6"/>
        <end position="122"/>
    </location>
</feature>
<keyword evidence="8" id="KW-0902">Two-component regulatory system</keyword>
<dbReference type="InterPro" id="IPR004358">
    <property type="entry name" value="Sig_transdc_His_kin-like_C"/>
</dbReference>
<dbReference type="InterPro" id="IPR011006">
    <property type="entry name" value="CheY-like_superfamily"/>
</dbReference>
<keyword evidence="6" id="KW-0418">Kinase</keyword>
<dbReference type="SMART" id="SM00448">
    <property type="entry name" value="REC"/>
    <property type="match status" value="1"/>
</dbReference>
<dbReference type="Gene3D" id="1.10.287.130">
    <property type="match status" value="1"/>
</dbReference>
<evidence type="ECO:0000259" key="11">
    <source>
        <dbReference type="PROSITE" id="PS50109"/>
    </source>
</evidence>
<dbReference type="PANTHER" id="PTHR45339:SF1">
    <property type="entry name" value="HYBRID SIGNAL TRANSDUCTION HISTIDINE KINASE J"/>
    <property type="match status" value="1"/>
</dbReference>
<dbReference type="InterPro" id="IPR003661">
    <property type="entry name" value="HisK_dim/P_dom"/>
</dbReference>
<evidence type="ECO:0000256" key="4">
    <source>
        <dbReference type="ARBA" id="ARBA00022679"/>
    </source>
</evidence>
<evidence type="ECO:0000256" key="1">
    <source>
        <dbReference type="ARBA" id="ARBA00000085"/>
    </source>
</evidence>
<dbReference type="CDD" id="cd00082">
    <property type="entry name" value="HisKA"/>
    <property type="match status" value="1"/>
</dbReference>
<protein>
    <recommendedName>
        <fullName evidence="2">histidine kinase</fullName>
        <ecNumber evidence="2">2.7.13.3</ecNumber>
    </recommendedName>
</protein>
<dbReference type="Gene3D" id="3.40.50.2300">
    <property type="match status" value="1"/>
</dbReference>
<evidence type="ECO:0000256" key="6">
    <source>
        <dbReference type="ARBA" id="ARBA00022777"/>
    </source>
</evidence>
<dbReference type="EC" id="2.7.13.3" evidence="2"/>
<sequence>MEHPVQLLIVDERPEHLAAVEAAIAGMPFRSIRAYSGREALRSLLDHDFAVILIAARMSDMNGFETARMIKARDKSRHIPIIFLSAVDPEELDDPAEFSGAVDFMAWPVIPQVLRAKVEGYVGFYEANRSLSRQSDLLKLQTHRLEKANRELLQAKEAAEVASRVKSEFLAMMSHEIRTPLNGIIGMSDLLLTLELPPEHAELVEIIQTSGNALLKVINHILDFSKLESGKLELAEQPFSLRLCLDETLDLFTAQVRKRNLTMNVAVDPRLPDLIVGDMLRLRQVLINLIGNAVKFTPEGGVEVTFNLLAEHDDAIMLECSVRDTGIGVPEDRLEQLFQPFYQLDGSASRQFGGTGLGLSICKSLVELMGGSIWAVPVPDRGALFRFTISAKREIASPFT</sequence>
<dbReference type="SMART" id="SM00388">
    <property type="entry name" value="HisKA"/>
    <property type="match status" value="1"/>
</dbReference>
<evidence type="ECO:0000256" key="3">
    <source>
        <dbReference type="ARBA" id="ARBA00022553"/>
    </source>
</evidence>
<dbReference type="Pfam" id="PF00072">
    <property type="entry name" value="Response_reg"/>
    <property type="match status" value="1"/>
</dbReference>
<dbReference type="PRINTS" id="PR00344">
    <property type="entry name" value="BCTRLSENSOR"/>
</dbReference>
<keyword evidence="14" id="KW-1185">Reference proteome</keyword>
<feature type="coiled-coil region" evidence="10">
    <location>
        <begin position="138"/>
        <end position="165"/>
    </location>
</feature>
<evidence type="ECO:0000256" key="8">
    <source>
        <dbReference type="ARBA" id="ARBA00023012"/>
    </source>
</evidence>
<keyword evidence="3" id="KW-0597">Phosphoprotein</keyword>
<dbReference type="Pfam" id="PF02518">
    <property type="entry name" value="HATPase_c"/>
    <property type="match status" value="1"/>
</dbReference>
<evidence type="ECO:0000256" key="10">
    <source>
        <dbReference type="SAM" id="Coils"/>
    </source>
</evidence>
<keyword evidence="7" id="KW-0067">ATP-binding</keyword>
<dbReference type="PROSITE" id="PS50109">
    <property type="entry name" value="HIS_KIN"/>
    <property type="match status" value="1"/>
</dbReference>
<dbReference type="InterPro" id="IPR003594">
    <property type="entry name" value="HATPase_dom"/>
</dbReference>
<comment type="caution">
    <text evidence="13">The sequence shown here is derived from an EMBL/GenBank/DDBJ whole genome shotgun (WGS) entry which is preliminary data.</text>
</comment>
<dbReference type="SMART" id="SM00387">
    <property type="entry name" value="HATPase_c"/>
    <property type="match status" value="1"/>
</dbReference>
<dbReference type="PANTHER" id="PTHR45339">
    <property type="entry name" value="HYBRID SIGNAL TRANSDUCTION HISTIDINE KINASE J"/>
    <property type="match status" value="1"/>
</dbReference>
<reference evidence="13 14" key="1">
    <citation type="submission" date="2020-01" db="EMBL/GenBank/DDBJ databases">
        <title>Paenibacillus soybeanensis sp. nov. isolated from the nodules of soybean (Glycine max(L.) Merr).</title>
        <authorList>
            <person name="Wang H."/>
        </authorList>
    </citation>
    <scope>NUCLEOTIDE SEQUENCE [LARGE SCALE GENOMIC DNA]</scope>
    <source>
        <strain evidence="13 14">T1</strain>
    </source>
</reference>
<dbReference type="PROSITE" id="PS50110">
    <property type="entry name" value="RESPONSE_REGULATORY"/>
    <property type="match status" value="1"/>
</dbReference>